<name>A0A9X1X3Z8_9SPHI</name>
<dbReference type="EMBL" id="JALJEJ010000002">
    <property type="protein sequence ID" value="MCJ8209248.1"/>
    <property type="molecule type" value="Genomic_DNA"/>
</dbReference>
<dbReference type="Gene3D" id="1.20.120.450">
    <property type="entry name" value="dinb family like domain"/>
    <property type="match status" value="1"/>
</dbReference>
<comment type="caution">
    <text evidence="1">The sequence shown here is derived from an EMBL/GenBank/DDBJ whole genome shotgun (WGS) entry which is preliminary data.</text>
</comment>
<dbReference type="InterPro" id="IPR034660">
    <property type="entry name" value="DinB/YfiT-like"/>
</dbReference>
<dbReference type="RefSeq" id="WP_245129077.1">
    <property type="nucleotide sequence ID" value="NZ_JALJEJ010000002.1"/>
</dbReference>
<accession>A0A9X1X3Z8</accession>
<gene>
    <name evidence="1" type="ORF">MUY27_05980</name>
</gene>
<sequence length="156" mass="17508">MDTSAQLAKHLKEVYFGGNWTASNLTAQLADVSWQEAIAKVGTLNTIAALSYHIGYYVTAISSVLKGQPLTAKDKFSFDHPPVESEEAWSAMLMRIRSEAEELIRLIEGLPSEALDKDFADPKYGTYYRNLLGLIEHTHYHLGQIAVIKKLIRERV</sequence>
<dbReference type="SUPFAM" id="SSF109854">
    <property type="entry name" value="DinB/YfiT-like putative metalloenzymes"/>
    <property type="match status" value="1"/>
</dbReference>
<evidence type="ECO:0000313" key="2">
    <source>
        <dbReference type="Proteomes" id="UP001139450"/>
    </source>
</evidence>
<keyword evidence="2" id="KW-1185">Reference proteome</keyword>
<proteinExistence type="predicted"/>
<dbReference type="AlphaFoldDB" id="A0A9X1X3Z8"/>
<protein>
    <submittedName>
        <fullName evidence="1">DUF1572 domain-containing protein</fullName>
    </submittedName>
</protein>
<evidence type="ECO:0000313" key="1">
    <source>
        <dbReference type="EMBL" id="MCJ8209248.1"/>
    </source>
</evidence>
<reference evidence="1" key="1">
    <citation type="submission" date="2022-04" db="EMBL/GenBank/DDBJ databases">
        <title>Mucilaginibacter sp. RS28 isolated from freshwater.</title>
        <authorList>
            <person name="Ko S.-R."/>
        </authorList>
    </citation>
    <scope>NUCLEOTIDE SEQUENCE</scope>
    <source>
        <strain evidence="1">RS28</strain>
    </source>
</reference>
<organism evidence="1 2">
    <name type="scientific">Mucilaginibacter straminoryzae</name>
    <dbReference type="NCBI Taxonomy" id="2932774"/>
    <lineage>
        <taxon>Bacteria</taxon>
        <taxon>Pseudomonadati</taxon>
        <taxon>Bacteroidota</taxon>
        <taxon>Sphingobacteriia</taxon>
        <taxon>Sphingobacteriales</taxon>
        <taxon>Sphingobacteriaceae</taxon>
        <taxon>Mucilaginibacter</taxon>
    </lineage>
</organism>
<dbReference type="Proteomes" id="UP001139450">
    <property type="component" value="Unassembled WGS sequence"/>
</dbReference>